<dbReference type="EMBL" id="JARHTQ010000018">
    <property type="protein sequence ID" value="MDF2258790.1"/>
    <property type="molecule type" value="Genomic_DNA"/>
</dbReference>
<protein>
    <submittedName>
        <fullName evidence="2">LuxR family transcriptional regulator</fullName>
    </submittedName>
</protein>
<accession>A0ABT5Z4P0</accession>
<dbReference type="Proteomes" id="UP001220022">
    <property type="component" value="Unassembled WGS sequence"/>
</dbReference>
<evidence type="ECO:0000259" key="1">
    <source>
        <dbReference type="PROSITE" id="PS50043"/>
    </source>
</evidence>
<dbReference type="InterPro" id="IPR016032">
    <property type="entry name" value="Sig_transdc_resp-reg_C-effctor"/>
</dbReference>
<dbReference type="InterPro" id="IPR027417">
    <property type="entry name" value="P-loop_NTPase"/>
</dbReference>
<feature type="domain" description="HTH luxR-type" evidence="1">
    <location>
        <begin position="855"/>
        <end position="920"/>
    </location>
</feature>
<keyword evidence="3" id="KW-1185">Reference proteome</keyword>
<dbReference type="PRINTS" id="PR00038">
    <property type="entry name" value="HTHLUXR"/>
</dbReference>
<dbReference type="RefSeq" id="WP_275818178.1">
    <property type="nucleotide sequence ID" value="NZ_BAAANM010000014.1"/>
</dbReference>
<dbReference type="Pfam" id="PF00196">
    <property type="entry name" value="GerE"/>
    <property type="match status" value="1"/>
</dbReference>
<proteinExistence type="predicted"/>
<dbReference type="SUPFAM" id="SSF52540">
    <property type="entry name" value="P-loop containing nucleoside triphosphate hydrolases"/>
    <property type="match status" value="1"/>
</dbReference>
<dbReference type="InterPro" id="IPR036388">
    <property type="entry name" value="WH-like_DNA-bd_sf"/>
</dbReference>
<dbReference type="PROSITE" id="PS00622">
    <property type="entry name" value="HTH_LUXR_1"/>
    <property type="match status" value="1"/>
</dbReference>
<gene>
    <name evidence="2" type="ORF">P2L57_24600</name>
</gene>
<dbReference type="Pfam" id="PF13191">
    <property type="entry name" value="AAA_16"/>
    <property type="match status" value="1"/>
</dbReference>
<organism evidence="2 3">
    <name type="scientific">Streptantibioticus ferralitis</name>
    <dbReference type="NCBI Taxonomy" id="236510"/>
    <lineage>
        <taxon>Bacteria</taxon>
        <taxon>Bacillati</taxon>
        <taxon>Actinomycetota</taxon>
        <taxon>Actinomycetes</taxon>
        <taxon>Kitasatosporales</taxon>
        <taxon>Streptomycetaceae</taxon>
        <taxon>Streptantibioticus</taxon>
    </lineage>
</organism>
<dbReference type="Gene3D" id="1.10.10.10">
    <property type="entry name" value="Winged helix-like DNA-binding domain superfamily/Winged helix DNA-binding domain"/>
    <property type="match status" value="1"/>
</dbReference>
<dbReference type="InterPro" id="IPR000792">
    <property type="entry name" value="Tscrpt_reg_LuxR_C"/>
</dbReference>
<dbReference type="CDD" id="cd06170">
    <property type="entry name" value="LuxR_C_like"/>
    <property type="match status" value="1"/>
</dbReference>
<dbReference type="PROSITE" id="PS50043">
    <property type="entry name" value="HTH_LUXR_2"/>
    <property type="match status" value="1"/>
</dbReference>
<sequence length="947" mass="99808">MERRAPLIGRDSQVSTVAEVLRSSGVTQTLLVTGDAGAGKTAVVEQGRRTAVGGGARVLRLAWEGVSGPAGAAALVDAVCGVLSKIHDGRLPVRITAIRRVQLRTTDGGSGSELALLSMASEMLADAASYIPFAVFADDVDRMPPQTAAALRLMLRTFRPAGIPVVMAGRAPAGPGGQERAVADRVLDLPPLQPDEVGRLVEQRIGRAVEPALVQAVLGALGPLAGNPAAVLSVLTTLDENGGLLELGGRTGLVEPEGRLLRAPDVAELCRLGWPDAAPDARRLEIAGTLARLVHHAELRLEDLCGVTVPGGDVGRTLDQLVRDRVLSVDRDGRVSFTVPALAAALRRLPAGRDVRSVHAGVVRSVTDRLGPATTGACHPRLADHVVAAGAMLDDALAVPLLLAAARQDARVDQPRAARAYSSALRRLPPGDREMSEALREAAASGLRHAGHGGVLALGEPLLACIEAPERADRAGLELVTRMWTLAALHEHRSPYEPGAAPEFHAVLERMPQAAALAALGGRYGIGPVVPWPAGADGAAETGGVCGRGLLPSPAQVRLLAAAVGGRVALERAVRNLPRNAVGEAAVEQLRSAAAYGDLAGALAAVLGQQSVPDGHSTAIRYHAVVRDYLAGEWDSALAGARRIEALGRADGGSGVGQLARALAAEIHSFRGELARAREWLELIPDTVAHPLVARVRLGVRFWSGQSDKALEAAWDDVSQARRSGLLVGVDRLLLRILTFAVESEQAQTAHQALEKLEELHEEVGTAMTREAVLLGRGVLHRDADAMHAAYRSVERRGDRHLTLYCCQVLTDVADDPMPWLTEAAHTVHELAIGRPVRVLFGQLAQRLNLPLPRHRSFEEGLSDRDVQLIGMVSDGATNRQIAARLACSEKTVEQRLARLYQRTGRRSRVELAAAWLDGSLTWLGPVPDALPAGTSGPAARSGPVGA</sequence>
<reference evidence="2 3" key="1">
    <citation type="submission" date="2023-03" db="EMBL/GenBank/DDBJ databases">
        <title>Draft genome sequence of type strain Streptomyces ferralitis JCM 14344.</title>
        <authorList>
            <person name="Klaysubun C."/>
            <person name="Duangmal K."/>
        </authorList>
    </citation>
    <scope>NUCLEOTIDE SEQUENCE [LARGE SCALE GENOMIC DNA]</scope>
    <source>
        <strain evidence="2 3">JCM 14344</strain>
    </source>
</reference>
<name>A0ABT5Z4P0_9ACTN</name>
<evidence type="ECO:0000313" key="3">
    <source>
        <dbReference type="Proteomes" id="UP001220022"/>
    </source>
</evidence>
<dbReference type="SUPFAM" id="SSF46894">
    <property type="entry name" value="C-terminal effector domain of the bipartite response regulators"/>
    <property type="match status" value="1"/>
</dbReference>
<comment type="caution">
    <text evidence="2">The sequence shown here is derived from an EMBL/GenBank/DDBJ whole genome shotgun (WGS) entry which is preliminary data.</text>
</comment>
<dbReference type="SMART" id="SM00421">
    <property type="entry name" value="HTH_LUXR"/>
    <property type="match status" value="1"/>
</dbReference>
<dbReference type="InterPro" id="IPR041664">
    <property type="entry name" value="AAA_16"/>
</dbReference>
<evidence type="ECO:0000313" key="2">
    <source>
        <dbReference type="EMBL" id="MDF2258790.1"/>
    </source>
</evidence>